<gene>
    <name evidence="1" type="ORF">IWA51_03620</name>
</gene>
<protein>
    <submittedName>
        <fullName evidence="1">Uncharacterized protein</fullName>
    </submittedName>
</protein>
<sequence>MDYAKKNVWNSEAQKLIHGRNGILPWKDFFLRKELTMKNYYKVEATFYFLLLLIYQDILSDEKKSNQATKAMANNLEAINKKYELEPEFQKYVTYERIKSELLSIVVD</sequence>
<proteinExistence type="predicted"/>
<dbReference type="KEGG" id="tper:IWA51_03620"/>
<reference evidence="1 2" key="1">
    <citation type="submission" date="2020-11" db="EMBL/GenBank/DDBJ databases">
        <title>Treponema Peruensis nv. sp., first commensal Treponema isolated from human feces.</title>
        <authorList>
            <person name="Belkhou C."/>
            <person name="Raes J."/>
        </authorList>
    </citation>
    <scope>NUCLEOTIDE SEQUENCE [LARGE SCALE GENOMIC DNA]</scope>
    <source>
        <strain evidence="1 2">RCC2812</strain>
    </source>
</reference>
<name>A0A7T3REU6_9SPIR</name>
<dbReference type="EMBL" id="CP064936">
    <property type="protein sequence ID" value="QQA01713.1"/>
    <property type="molecule type" value="Genomic_DNA"/>
</dbReference>
<accession>A0A7T3REU6</accession>
<keyword evidence="2" id="KW-1185">Reference proteome</keyword>
<evidence type="ECO:0000313" key="2">
    <source>
        <dbReference type="Proteomes" id="UP000595224"/>
    </source>
</evidence>
<dbReference type="AlphaFoldDB" id="A0A7T3REU6"/>
<dbReference type="RefSeq" id="WP_198443261.1">
    <property type="nucleotide sequence ID" value="NZ_CBCSHE010000002.1"/>
</dbReference>
<evidence type="ECO:0000313" key="1">
    <source>
        <dbReference type="EMBL" id="QQA01713.1"/>
    </source>
</evidence>
<organism evidence="1 2">
    <name type="scientific">Treponema peruense</name>
    <dbReference type="NCBI Taxonomy" id="2787628"/>
    <lineage>
        <taxon>Bacteria</taxon>
        <taxon>Pseudomonadati</taxon>
        <taxon>Spirochaetota</taxon>
        <taxon>Spirochaetia</taxon>
        <taxon>Spirochaetales</taxon>
        <taxon>Treponemataceae</taxon>
        <taxon>Treponema</taxon>
    </lineage>
</organism>
<dbReference type="Proteomes" id="UP000595224">
    <property type="component" value="Chromosome"/>
</dbReference>